<evidence type="ECO:0000313" key="3">
    <source>
        <dbReference type="EMBL" id="MEZ0476121.1"/>
    </source>
</evidence>
<feature type="chain" id="PRO_5045060723" evidence="2">
    <location>
        <begin position="28"/>
        <end position="249"/>
    </location>
</feature>
<keyword evidence="2" id="KW-0732">Signal</keyword>
<accession>A0ABV4HWF3</accession>
<proteinExistence type="predicted"/>
<evidence type="ECO:0000256" key="1">
    <source>
        <dbReference type="SAM" id="MobiDB-lite"/>
    </source>
</evidence>
<dbReference type="Pfam" id="PF11218">
    <property type="entry name" value="DUF3011"/>
    <property type="match status" value="1"/>
</dbReference>
<feature type="compositionally biased region" description="Basic and acidic residues" evidence="1">
    <location>
        <begin position="169"/>
        <end position="179"/>
    </location>
</feature>
<dbReference type="InterPro" id="IPR021381">
    <property type="entry name" value="DUF3011"/>
</dbReference>
<sequence>MSTKIPMPALAAFLACFGLPSSAAAQATVECISHDYRYSECYAPLEQPQLVYQKSHSACIINKTWGFNPATSRVWVSDGCSGVFADAGGYHHGVAGTADGNARQYDQHGHDAGTLVAGAVLGALIEGAADSRHDRRHTHSNARRYSTPSGYNGCHGVGCLIDNPDQTVTDDRPQFDREGNPNFDTQGNYQGCHGIGCDVDDPGSDNYGSDDPPEPGQTEFSDDSGGDSDDSGSDDPPEPDQTEFSDDDD</sequence>
<dbReference type="PROSITE" id="PS51257">
    <property type="entry name" value="PROKAR_LIPOPROTEIN"/>
    <property type="match status" value="1"/>
</dbReference>
<name>A0ABV4HWF3_9GAMM</name>
<dbReference type="EMBL" id="JBFWIC010000027">
    <property type="protein sequence ID" value="MEZ0476121.1"/>
    <property type="molecule type" value="Genomic_DNA"/>
</dbReference>
<feature type="region of interest" description="Disordered" evidence="1">
    <location>
        <begin position="164"/>
        <end position="249"/>
    </location>
</feature>
<feature type="compositionally biased region" description="Acidic residues" evidence="1">
    <location>
        <begin position="220"/>
        <end position="249"/>
    </location>
</feature>
<dbReference type="RefSeq" id="WP_370565392.1">
    <property type="nucleotide sequence ID" value="NZ_JBFWIB010000016.1"/>
</dbReference>
<organism evidence="3 4">
    <name type="scientific">Luteimonas salinilitoris</name>
    <dbReference type="NCBI Taxonomy" id="3237697"/>
    <lineage>
        <taxon>Bacteria</taxon>
        <taxon>Pseudomonadati</taxon>
        <taxon>Pseudomonadota</taxon>
        <taxon>Gammaproteobacteria</taxon>
        <taxon>Lysobacterales</taxon>
        <taxon>Lysobacteraceae</taxon>
        <taxon>Luteimonas</taxon>
    </lineage>
</organism>
<dbReference type="Proteomes" id="UP001566331">
    <property type="component" value="Unassembled WGS sequence"/>
</dbReference>
<evidence type="ECO:0000256" key="2">
    <source>
        <dbReference type="SAM" id="SignalP"/>
    </source>
</evidence>
<comment type="caution">
    <text evidence="3">The sequence shown here is derived from an EMBL/GenBank/DDBJ whole genome shotgun (WGS) entry which is preliminary data.</text>
</comment>
<keyword evidence="4" id="KW-1185">Reference proteome</keyword>
<gene>
    <name evidence="3" type="ORF">AB6713_16090</name>
</gene>
<evidence type="ECO:0000313" key="4">
    <source>
        <dbReference type="Proteomes" id="UP001566331"/>
    </source>
</evidence>
<feature type="signal peptide" evidence="2">
    <location>
        <begin position="1"/>
        <end position="27"/>
    </location>
</feature>
<reference evidence="3 4" key="1">
    <citation type="submission" date="2024-07" db="EMBL/GenBank/DDBJ databases">
        <title>Luteimonas salilacus sp. nov., isolated from the shore soil of Salt Lake in Tibet of China.</title>
        <authorList>
            <person name="Zhang X."/>
            <person name="Li A."/>
        </authorList>
    </citation>
    <scope>NUCLEOTIDE SEQUENCE [LARGE SCALE GENOMIC DNA]</scope>
    <source>
        <strain evidence="3 4">B3-2-R+30</strain>
    </source>
</reference>
<protein>
    <submittedName>
        <fullName evidence="3">DUF3011 domain-containing protein</fullName>
    </submittedName>
</protein>